<dbReference type="EMBL" id="VIWT01000001">
    <property type="protein sequence ID" value="TWF99200.1"/>
    <property type="molecule type" value="Genomic_DNA"/>
</dbReference>
<name>A0A561UIM6_9ACTN</name>
<dbReference type="Gene3D" id="3.30.1050.10">
    <property type="entry name" value="SCP2 sterol-binding domain"/>
    <property type="match status" value="1"/>
</dbReference>
<feature type="binding site" evidence="4">
    <location>
        <begin position="87"/>
        <end position="89"/>
    </location>
    <ligand>
        <name>acetyl-CoA</name>
        <dbReference type="ChEBI" id="CHEBI:57288"/>
    </ligand>
</feature>
<protein>
    <submittedName>
        <fullName evidence="6">Putative acetyltransferase</fullName>
    </submittedName>
</protein>
<keyword evidence="3 4" id="KW-0012">Acyltransferase</keyword>
<dbReference type="SUPFAM" id="SSF55718">
    <property type="entry name" value="SCP-like"/>
    <property type="match status" value="1"/>
</dbReference>
<feature type="active site" description="Proton acceptor; via carboxylate" evidence="4">
    <location>
        <position position="417"/>
    </location>
</feature>
<dbReference type="InterPro" id="IPR016181">
    <property type="entry name" value="Acyl_CoA_acyltransferase"/>
</dbReference>
<keyword evidence="2 4" id="KW-0808">Transferase</keyword>
<dbReference type="Pfam" id="PF13527">
    <property type="entry name" value="Acetyltransf_9"/>
    <property type="match status" value="1"/>
</dbReference>
<evidence type="ECO:0000256" key="3">
    <source>
        <dbReference type="ARBA" id="ARBA00023315"/>
    </source>
</evidence>
<dbReference type="Pfam" id="PF17668">
    <property type="entry name" value="Acetyltransf_17"/>
    <property type="match status" value="1"/>
</dbReference>
<dbReference type="PANTHER" id="PTHR37817">
    <property type="entry name" value="N-ACETYLTRANSFERASE EIS"/>
    <property type="match status" value="1"/>
</dbReference>
<gene>
    <name evidence="6" type="ORF">FHX73_113041</name>
</gene>
<comment type="similarity">
    <text evidence="1 4">Belongs to the acetyltransferase Eis family.</text>
</comment>
<dbReference type="RefSeq" id="WP_145905506.1">
    <property type="nucleotide sequence ID" value="NZ_BAAAMZ010000015.1"/>
</dbReference>
<evidence type="ECO:0000313" key="7">
    <source>
        <dbReference type="Proteomes" id="UP000317940"/>
    </source>
</evidence>
<evidence type="ECO:0000256" key="4">
    <source>
        <dbReference type="HAMAP-Rule" id="MF_01812"/>
    </source>
</evidence>
<evidence type="ECO:0000256" key="2">
    <source>
        <dbReference type="ARBA" id="ARBA00022679"/>
    </source>
</evidence>
<dbReference type="GO" id="GO:0030649">
    <property type="term" value="P:aminoglycoside antibiotic catabolic process"/>
    <property type="evidence" value="ECO:0007669"/>
    <property type="project" value="TreeGrafter"/>
</dbReference>
<dbReference type="InterPro" id="IPR022902">
    <property type="entry name" value="NAcTrfase_Eis"/>
</dbReference>
<dbReference type="GO" id="GO:0034069">
    <property type="term" value="F:aminoglycoside N-acetyltransferase activity"/>
    <property type="evidence" value="ECO:0007669"/>
    <property type="project" value="TreeGrafter"/>
</dbReference>
<dbReference type="CDD" id="cd04301">
    <property type="entry name" value="NAT_SF"/>
    <property type="match status" value="1"/>
</dbReference>
<dbReference type="Gene3D" id="3.40.630.30">
    <property type="match status" value="2"/>
</dbReference>
<dbReference type="InterPro" id="IPR025559">
    <property type="entry name" value="Eis_dom"/>
</dbReference>
<reference evidence="6 7" key="1">
    <citation type="submission" date="2019-06" db="EMBL/GenBank/DDBJ databases">
        <title>Sequencing the genomes of 1000 actinobacteria strains.</title>
        <authorList>
            <person name="Klenk H.-P."/>
        </authorList>
    </citation>
    <scope>NUCLEOTIDE SEQUENCE [LARGE SCALE GENOMIC DNA]</scope>
    <source>
        <strain evidence="6 7">DSM 44826</strain>
    </source>
</reference>
<comment type="caution">
    <text evidence="4">Lacks conserved residue(s) required for the propagation of feature annotation.</text>
</comment>
<dbReference type="HAMAP" id="MF_01812">
    <property type="entry name" value="Eis"/>
    <property type="match status" value="1"/>
</dbReference>
<dbReference type="InterPro" id="IPR051554">
    <property type="entry name" value="Acetyltransferase_Eis"/>
</dbReference>
<comment type="caution">
    <text evidence="6">The sequence shown here is derived from an EMBL/GenBank/DDBJ whole genome shotgun (WGS) entry which is preliminary data.</text>
</comment>
<proteinExistence type="inferred from homology"/>
<feature type="active site" description="Proton donor" evidence="4">
    <location>
        <position position="128"/>
    </location>
</feature>
<dbReference type="OrthoDB" id="8399956at2"/>
<dbReference type="InterPro" id="IPR000182">
    <property type="entry name" value="GNAT_dom"/>
</dbReference>
<evidence type="ECO:0000256" key="1">
    <source>
        <dbReference type="ARBA" id="ARBA00009213"/>
    </source>
</evidence>
<sequence length="417" mass="45223">MSSHPADDLRVRPITDDEIAIWGRAVSRGFLRAGLPDAEELRRLRHVPGRALAAFEGERIVGTLRSMPYELTLPGGALLPASAITGVTVSQTHRRRGLLSRMMDRELAGARERGEAVAILIAAEYGIYGRFGFGPATRSLGWTVKLDRTGGLRADLPVGDGSVELISMTELAELGPELHERWRRLRPGAITRDEVYWRSRTGRIEVPGLTWQEPFALVHRDAGGTVTGLLVYQVEDKWDGPLADGVLRVKDFLALDLATETALWRYACSMDWVHTLVAENLGPDTVLPLLLTDPRAASVHEDGDFMWLRVLDVPAAFAARGYAGPGELVVEVTDRQGYAAGRWLLRAGADGTGSAEPSTAEPELALDAQALGSLYLGAETASRLAAAGLLAELRPGAAFALDRLLATPLRAWNPDVF</sequence>
<feature type="binding site" evidence="4">
    <location>
        <begin position="95"/>
        <end position="100"/>
    </location>
    <ligand>
        <name>acetyl-CoA</name>
        <dbReference type="ChEBI" id="CHEBI:57288"/>
    </ligand>
</feature>
<dbReference type="NCBIfam" id="NF002367">
    <property type="entry name" value="PRK01346.1-4"/>
    <property type="match status" value="1"/>
</dbReference>
<dbReference type="InterPro" id="IPR041380">
    <property type="entry name" value="Acetyltransf_17"/>
</dbReference>
<dbReference type="AlphaFoldDB" id="A0A561UIM6"/>
<dbReference type="PANTHER" id="PTHR37817:SF1">
    <property type="entry name" value="N-ACETYLTRANSFERASE EIS"/>
    <property type="match status" value="1"/>
</dbReference>
<dbReference type="Proteomes" id="UP000317940">
    <property type="component" value="Unassembled WGS sequence"/>
</dbReference>
<dbReference type="Pfam" id="PF13530">
    <property type="entry name" value="SCP2_2"/>
    <property type="match status" value="1"/>
</dbReference>
<keyword evidence="7" id="KW-1185">Reference proteome</keyword>
<dbReference type="InterPro" id="IPR036527">
    <property type="entry name" value="SCP2_sterol-bd_dom_sf"/>
</dbReference>
<dbReference type="PROSITE" id="PS51186">
    <property type="entry name" value="GNAT"/>
    <property type="match status" value="1"/>
</dbReference>
<dbReference type="SUPFAM" id="SSF55729">
    <property type="entry name" value="Acyl-CoA N-acyltransferases (Nat)"/>
    <property type="match status" value="1"/>
</dbReference>
<evidence type="ECO:0000259" key="5">
    <source>
        <dbReference type="PROSITE" id="PS51186"/>
    </source>
</evidence>
<accession>A0A561UIM6</accession>
<feature type="domain" description="N-acetyltransferase" evidence="5">
    <location>
        <begin position="9"/>
        <end position="159"/>
    </location>
</feature>
<organism evidence="6 7">
    <name type="scientific">Kitasatospora viridis</name>
    <dbReference type="NCBI Taxonomy" id="281105"/>
    <lineage>
        <taxon>Bacteria</taxon>
        <taxon>Bacillati</taxon>
        <taxon>Actinomycetota</taxon>
        <taxon>Actinomycetes</taxon>
        <taxon>Kitasatosporales</taxon>
        <taxon>Streptomycetaceae</taxon>
        <taxon>Kitasatospora</taxon>
    </lineage>
</organism>
<comment type="subunit">
    <text evidence="4">Homohexamer; trimer of dimers.</text>
</comment>
<evidence type="ECO:0000313" key="6">
    <source>
        <dbReference type="EMBL" id="TWF99200.1"/>
    </source>
</evidence>